<dbReference type="Proteomes" id="UP000299102">
    <property type="component" value="Unassembled WGS sequence"/>
</dbReference>
<proteinExistence type="predicted"/>
<name>A0A4C1Y0L0_EUMVA</name>
<gene>
    <name evidence="1" type="ORF">EVAR_39241_1</name>
</gene>
<evidence type="ECO:0000313" key="1">
    <source>
        <dbReference type="EMBL" id="GBP69040.1"/>
    </source>
</evidence>
<protein>
    <submittedName>
        <fullName evidence="1">Uncharacterized protein</fullName>
    </submittedName>
</protein>
<reference evidence="1 2" key="1">
    <citation type="journal article" date="2019" name="Commun. Biol.">
        <title>The bagworm genome reveals a unique fibroin gene that provides high tensile strength.</title>
        <authorList>
            <person name="Kono N."/>
            <person name="Nakamura H."/>
            <person name="Ohtoshi R."/>
            <person name="Tomita M."/>
            <person name="Numata K."/>
            <person name="Arakawa K."/>
        </authorList>
    </citation>
    <scope>NUCLEOTIDE SEQUENCE [LARGE SCALE GENOMIC DNA]</scope>
</reference>
<dbReference type="EMBL" id="BGZK01001028">
    <property type="protein sequence ID" value="GBP69040.1"/>
    <property type="molecule type" value="Genomic_DNA"/>
</dbReference>
<sequence>MRKSREERIRLTDIVHIIGKLKWKRAGGTALRTDNDWGKIFYSADSYLDVAVCCFSAGGLMFCSGHRMAEAENGTLCLLGNQIHIFALCESVNIAVQCSGNQLPNSLHIECTSIVAFNLCERAS</sequence>
<comment type="caution">
    <text evidence="1">The sequence shown here is derived from an EMBL/GenBank/DDBJ whole genome shotgun (WGS) entry which is preliminary data.</text>
</comment>
<keyword evidence="2" id="KW-1185">Reference proteome</keyword>
<organism evidence="1 2">
    <name type="scientific">Eumeta variegata</name>
    <name type="common">Bagworm moth</name>
    <name type="synonym">Eumeta japonica</name>
    <dbReference type="NCBI Taxonomy" id="151549"/>
    <lineage>
        <taxon>Eukaryota</taxon>
        <taxon>Metazoa</taxon>
        <taxon>Ecdysozoa</taxon>
        <taxon>Arthropoda</taxon>
        <taxon>Hexapoda</taxon>
        <taxon>Insecta</taxon>
        <taxon>Pterygota</taxon>
        <taxon>Neoptera</taxon>
        <taxon>Endopterygota</taxon>
        <taxon>Lepidoptera</taxon>
        <taxon>Glossata</taxon>
        <taxon>Ditrysia</taxon>
        <taxon>Tineoidea</taxon>
        <taxon>Psychidae</taxon>
        <taxon>Oiketicinae</taxon>
        <taxon>Eumeta</taxon>
    </lineage>
</organism>
<dbReference type="AlphaFoldDB" id="A0A4C1Y0L0"/>
<accession>A0A4C1Y0L0</accession>
<evidence type="ECO:0000313" key="2">
    <source>
        <dbReference type="Proteomes" id="UP000299102"/>
    </source>
</evidence>